<comment type="catalytic activity">
    <reaction evidence="5 7">
        <text>dimethylallyl phosphate + FMNH2 = prenylated FMNH2 + phosphate</text>
        <dbReference type="Rhea" id="RHEA:37743"/>
        <dbReference type="ChEBI" id="CHEBI:43474"/>
        <dbReference type="ChEBI" id="CHEBI:57618"/>
        <dbReference type="ChEBI" id="CHEBI:87467"/>
        <dbReference type="ChEBI" id="CHEBI:88052"/>
        <dbReference type="EC" id="2.5.1.129"/>
    </reaction>
</comment>
<comment type="similarity">
    <text evidence="6 7">Belongs to the UbiX/PAD1 family.</text>
</comment>
<evidence type="ECO:0000256" key="3">
    <source>
        <dbReference type="ARBA" id="ARBA00022643"/>
    </source>
</evidence>
<accession>A0A6I3SF48</accession>
<dbReference type="HAMAP" id="MF_01984">
    <property type="entry name" value="ubiX_pad"/>
    <property type="match status" value="1"/>
</dbReference>
<evidence type="ECO:0000256" key="4">
    <source>
        <dbReference type="ARBA" id="ARBA00022679"/>
    </source>
</evidence>
<keyword evidence="2 7" id="KW-0285">Flavoprotein</keyword>
<keyword evidence="10" id="KW-1185">Reference proteome</keyword>
<evidence type="ECO:0000256" key="6">
    <source>
        <dbReference type="ARBA" id="ARBA00060793"/>
    </source>
</evidence>
<feature type="binding site" evidence="7">
    <location>
        <position position="176"/>
    </location>
    <ligand>
        <name>dimethylallyl phosphate</name>
        <dbReference type="ChEBI" id="CHEBI:88052"/>
    </ligand>
</feature>
<dbReference type="PANTHER" id="PTHR43374:SF1">
    <property type="entry name" value="FLAVIN PRENYLTRANSFERASE PAD1, MITOCHONDRIAL"/>
    <property type="match status" value="1"/>
</dbReference>
<name>A0A6I3SF48_HELMO</name>
<evidence type="ECO:0000259" key="8">
    <source>
        <dbReference type="Pfam" id="PF02441"/>
    </source>
</evidence>
<dbReference type="Proteomes" id="UP000430670">
    <property type="component" value="Unassembled WGS sequence"/>
</dbReference>
<feature type="domain" description="Flavoprotein" evidence="8">
    <location>
        <begin position="12"/>
        <end position="180"/>
    </location>
</feature>
<gene>
    <name evidence="7" type="primary">ubiX</name>
    <name evidence="9" type="ORF">GJ688_00975</name>
</gene>
<evidence type="ECO:0000256" key="1">
    <source>
        <dbReference type="ARBA" id="ARBA00022602"/>
    </source>
</evidence>
<dbReference type="EMBL" id="WNKU01000001">
    <property type="protein sequence ID" value="MTV47550.1"/>
    <property type="molecule type" value="Genomic_DNA"/>
</dbReference>
<dbReference type="FunFam" id="3.40.50.1950:FF:000001">
    <property type="entry name" value="Flavin prenyltransferase UbiX"/>
    <property type="match status" value="1"/>
</dbReference>
<dbReference type="Pfam" id="PF02441">
    <property type="entry name" value="Flavoprotein"/>
    <property type="match status" value="1"/>
</dbReference>
<comment type="caution">
    <text evidence="7">Lacks conserved residue(s) required for the propagation of feature annotation.</text>
</comment>
<evidence type="ECO:0000256" key="5">
    <source>
        <dbReference type="ARBA" id="ARBA00050612"/>
    </source>
</evidence>
<dbReference type="NCBIfam" id="NF004685">
    <property type="entry name" value="PRK06029.1"/>
    <property type="match status" value="1"/>
</dbReference>
<evidence type="ECO:0000256" key="7">
    <source>
        <dbReference type="HAMAP-Rule" id="MF_01984"/>
    </source>
</evidence>
<evidence type="ECO:0000256" key="2">
    <source>
        <dbReference type="ARBA" id="ARBA00022630"/>
    </source>
</evidence>
<dbReference type="GO" id="GO:0016831">
    <property type="term" value="F:carboxy-lyase activity"/>
    <property type="evidence" value="ECO:0007669"/>
    <property type="project" value="TreeGrafter"/>
</dbReference>
<dbReference type="GO" id="GO:0106141">
    <property type="term" value="F:flavin prenyltransferase activity"/>
    <property type="evidence" value="ECO:0007669"/>
    <property type="project" value="UniProtKB-EC"/>
</dbReference>
<comment type="function">
    <text evidence="7">Flavin prenyltransferase that catalyzes the synthesis of the prenylated FMN cofactor (prenyl-FMN) for 4-hydroxy-3-polyprenylbenzoic acid decarboxylase UbiD. The prenyltransferase is metal-independent and links a dimethylallyl moiety from dimethylallyl monophosphate (DMAP) to the flavin N5 and C6 atoms of FMN.</text>
</comment>
<comment type="caution">
    <text evidence="9">The sequence shown here is derived from an EMBL/GenBank/DDBJ whole genome shotgun (WGS) entry which is preliminary data.</text>
</comment>
<feature type="binding site" evidence="7">
    <location>
        <position position="130"/>
    </location>
    <ligand>
        <name>FMN</name>
        <dbReference type="ChEBI" id="CHEBI:58210"/>
    </ligand>
</feature>
<proteinExistence type="inferred from homology"/>
<dbReference type="PANTHER" id="PTHR43374">
    <property type="entry name" value="FLAVIN PRENYLTRANSFERASE"/>
    <property type="match status" value="1"/>
</dbReference>
<dbReference type="InterPro" id="IPR003382">
    <property type="entry name" value="Flavoprotein"/>
</dbReference>
<dbReference type="Gene3D" id="3.40.50.1950">
    <property type="entry name" value="Flavin prenyltransferase-like"/>
    <property type="match status" value="1"/>
</dbReference>
<keyword evidence="3 7" id="KW-0288">FMN</keyword>
<dbReference type="InterPro" id="IPR004507">
    <property type="entry name" value="UbiX-like"/>
</dbReference>
<keyword evidence="4 7" id="KW-0808">Transferase</keyword>
<dbReference type="OrthoDB" id="9781577at2"/>
<dbReference type="NCBIfam" id="TIGR00421">
    <property type="entry name" value="ubiX_pad"/>
    <property type="match status" value="1"/>
</dbReference>
<dbReference type="RefSeq" id="WP_155474662.1">
    <property type="nucleotide sequence ID" value="NZ_WNKU01000001.1"/>
</dbReference>
<feature type="binding site" evidence="7">
    <location>
        <begin position="95"/>
        <end position="98"/>
    </location>
    <ligand>
        <name>FMN</name>
        <dbReference type="ChEBI" id="CHEBI:58210"/>
    </ligand>
</feature>
<evidence type="ECO:0000313" key="9">
    <source>
        <dbReference type="EMBL" id="MTV47550.1"/>
    </source>
</evidence>
<dbReference type="SUPFAM" id="SSF52507">
    <property type="entry name" value="Homo-oligomeric flavin-containing Cys decarboxylases, HFCD"/>
    <property type="match status" value="1"/>
</dbReference>
<feature type="binding site" evidence="7">
    <location>
        <begin position="19"/>
        <end position="21"/>
    </location>
    <ligand>
        <name>FMN</name>
        <dbReference type="ChEBI" id="CHEBI:58210"/>
    </ligand>
</feature>
<protein>
    <recommendedName>
        <fullName evidence="7">Flavin prenyltransferase UbiX</fullName>
        <ecNumber evidence="7">2.5.1.129</ecNumber>
    </recommendedName>
</protein>
<dbReference type="InterPro" id="IPR036551">
    <property type="entry name" value="Flavin_trans-like"/>
</dbReference>
<feature type="binding site" evidence="7">
    <location>
        <position position="160"/>
    </location>
    <ligand>
        <name>dimethylallyl phosphate</name>
        <dbReference type="ChEBI" id="CHEBI:88052"/>
    </ligand>
</feature>
<evidence type="ECO:0000313" key="10">
    <source>
        <dbReference type="Proteomes" id="UP000430670"/>
    </source>
</evidence>
<dbReference type="EC" id="2.5.1.129" evidence="7"/>
<reference evidence="9 10" key="1">
    <citation type="submission" date="2019-11" db="EMBL/GenBank/DDBJ databases">
        <title>Whole-genome sequence of a the green, strictly anaerobic photosynthetic bacterium Heliobacillus mobilis DSM 6151.</title>
        <authorList>
            <person name="Kyndt J.A."/>
            <person name="Meyer T.E."/>
        </authorList>
    </citation>
    <scope>NUCLEOTIDE SEQUENCE [LARGE SCALE GENOMIC DNA]</scope>
    <source>
        <strain evidence="9 10">DSM 6151</strain>
    </source>
</reference>
<organism evidence="9 10">
    <name type="scientific">Heliobacterium mobile</name>
    <name type="common">Heliobacillus mobilis</name>
    <dbReference type="NCBI Taxonomy" id="28064"/>
    <lineage>
        <taxon>Bacteria</taxon>
        <taxon>Bacillati</taxon>
        <taxon>Bacillota</taxon>
        <taxon>Clostridia</taxon>
        <taxon>Eubacteriales</taxon>
        <taxon>Heliobacteriaceae</taxon>
        <taxon>Heliobacterium</taxon>
    </lineage>
</organism>
<keyword evidence="1 7" id="KW-0637">Prenyltransferase</keyword>
<feature type="binding site" evidence="7">
    <location>
        <position position="45"/>
    </location>
    <ligand>
        <name>FMN</name>
        <dbReference type="ChEBI" id="CHEBI:58210"/>
    </ligand>
</feature>
<dbReference type="AlphaFoldDB" id="A0A6I3SF48"/>
<sequence>MSNQQQKDLRTEWVVGITGASGSVYALRLLEVIAEMGMRPHLVVSEAGERVIREETERTLSDLAERYPLYDVRDVGGPIASGSFPAAGMIVIPCSMHTVAAMAMGLADNLLTRAADVTLKEGRPLIVVPRETPLHLIHLENMARLAQAGARIVPAMPAFYHQPTTLFELVDFVVGKVLDQAGIPHQLFKRWGSE</sequence>